<proteinExistence type="predicted"/>
<protein>
    <submittedName>
        <fullName evidence="1">Uncharacterized protein</fullName>
    </submittedName>
</protein>
<comment type="caution">
    <text evidence="1">The sequence shown here is derived from an EMBL/GenBank/DDBJ whole genome shotgun (WGS) entry which is preliminary data.</text>
</comment>
<organism evidence="1">
    <name type="scientific">marine sediment metagenome</name>
    <dbReference type="NCBI Taxonomy" id="412755"/>
    <lineage>
        <taxon>unclassified sequences</taxon>
        <taxon>metagenomes</taxon>
        <taxon>ecological metagenomes</taxon>
    </lineage>
</organism>
<dbReference type="EMBL" id="BART01007168">
    <property type="protein sequence ID" value="GAG54546.1"/>
    <property type="molecule type" value="Genomic_DNA"/>
</dbReference>
<sequence>MSIYSLSKYKYSHSELTESSVINSQFTQLQYQGWELAGSSKPYLRTYFKNGDWNPDSDKSTCGEWVNYGCKNVSKHTNNLVTDIPNPVFIKPTKLNCNRLRCSECYTRASYSRSVKITRRIKYFQQTNEFSNSRSFLKETHVIVSPRVEIQDTYESIRSKVVKLLQDVGVIGGVLIVHHFRCQDRKYDKKGLHFHCVGYSSRALVRGSEVKRQFQESNFAIVKNMGKRKSVQKTVSYLLSHCSVNKTKHTITWFGKLSYSQLKNPKATEYEVEQLEKVRCCPICQARLVKLGYVGTDRPPTDIGYGIESDWVKI</sequence>
<name>X1A2P9_9ZZZZ</name>
<evidence type="ECO:0000313" key="1">
    <source>
        <dbReference type="EMBL" id="GAG54546.1"/>
    </source>
</evidence>
<accession>X1A2P9</accession>
<dbReference type="AlphaFoldDB" id="X1A2P9"/>
<reference evidence="1" key="1">
    <citation type="journal article" date="2014" name="Front. Microbiol.">
        <title>High frequency of phylogenetically diverse reductive dehalogenase-homologous genes in deep subseafloor sedimentary metagenomes.</title>
        <authorList>
            <person name="Kawai M."/>
            <person name="Futagami T."/>
            <person name="Toyoda A."/>
            <person name="Takaki Y."/>
            <person name="Nishi S."/>
            <person name="Hori S."/>
            <person name="Arai W."/>
            <person name="Tsubouchi T."/>
            <person name="Morono Y."/>
            <person name="Uchiyama I."/>
            <person name="Ito T."/>
            <person name="Fujiyama A."/>
            <person name="Inagaki F."/>
            <person name="Takami H."/>
        </authorList>
    </citation>
    <scope>NUCLEOTIDE SEQUENCE</scope>
    <source>
        <strain evidence="1">Expedition CK06-06</strain>
    </source>
</reference>
<gene>
    <name evidence="1" type="ORF">S01H4_16348</name>
</gene>